<evidence type="ECO:0000313" key="2">
    <source>
        <dbReference type="Proteomes" id="UP000260136"/>
    </source>
</evidence>
<dbReference type="Proteomes" id="UP000260136">
    <property type="component" value="Chromosome"/>
</dbReference>
<dbReference type="AlphaFoldDB" id="A0A3B0PXB2"/>
<name>A0A3B0PXB2_MYCGL</name>
<gene>
    <name evidence="1" type="ORF">NCTC10115_01591</name>
</gene>
<sequence length="79" mass="9275">MVKDSYKDKTLYAKKSNSLGINIYEHNSKKFYPITNYSMILDISHPEAFNHLIIFDSEKAAKKQKLFNQIKNKYLKLSS</sequence>
<reference evidence="2" key="1">
    <citation type="submission" date="2018-06" db="EMBL/GenBank/DDBJ databases">
        <authorList>
            <consortium name="Pathogen Informatics"/>
        </authorList>
    </citation>
    <scope>NUCLEOTIDE SEQUENCE [LARGE SCALE GENOMIC DNA]</scope>
    <source>
        <strain evidence="2">NCTC10115</strain>
    </source>
</reference>
<organism evidence="1 2">
    <name type="scientific">Mycoplasmoides gallisepticum</name>
    <name type="common">Mycoplasma gallisepticum</name>
    <dbReference type="NCBI Taxonomy" id="2096"/>
    <lineage>
        <taxon>Bacteria</taxon>
        <taxon>Bacillati</taxon>
        <taxon>Mycoplasmatota</taxon>
        <taxon>Mycoplasmoidales</taxon>
        <taxon>Mycoplasmoidaceae</taxon>
        <taxon>Mycoplasmoides</taxon>
    </lineage>
</organism>
<proteinExistence type="predicted"/>
<accession>A0A3B0PXB2</accession>
<dbReference type="EMBL" id="LS991952">
    <property type="protein sequence ID" value="SYV95796.1"/>
    <property type="molecule type" value="Genomic_DNA"/>
</dbReference>
<protein>
    <submittedName>
        <fullName evidence="1">Uncharacterized protein</fullName>
    </submittedName>
</protein>
<evidence type="ECO:0000313" key="1">
    <source>
        <dbReference type="EMBL" id="SYV95796.1"/>
    </source>
</evidence>